<organism evidence="2 3">
    <name type="scientific">Mucilaginibacter xinganensis</name>
    <dbReference type="NCBI Taxonomy" id="1234841"/>
    <lineage>
        <taxon>Bacteria</taxon>
        <taxon>Pseudomonadati</taxon>
        <taxon>Bacteroidota</taxon>
        <taxon>Sphingobacteriia</taxon>
        <taxon>Sphingobacteriales</taxon>
        <taxon>Sphingobacteriaceae</taxon>
        <taxon>Mucilaginibacter</taxon>
    </lineage>
</organism>
<keyword evidence="3" id="KW-1185">Reference proteome</keyword>
<keyword evidence="2" id="KW-0808">Transferase</keyword>
<sequence length="262" mass="30343">MKDINKSDNNLNHKTTSISIITVCYNSEATIERTIKSVLLQDYTPIEYIIIDGNSKDGTLEIIKKYRKNITKVISEPDKGIYDAMNKGIELASGEIIGILNSDDIYTSDTIISEIVGQFVKRDIQLLYGNITFFKNNPNKAIRTWVTKPYYEGFFEHGEVAPHPSLFVKKEVYNKIGTYQSDFKITSDYEFMLRALRINNYKSYHFNKFIVNMQMGGESTKSIKNIMQGNKEITISWKINGISPPIYFWPLRIYKKIKQYFS</sequence>
<proteinExistence type="predicted"/>
<reference evidence="2 3" key="1">
    <citation type="submission" date="2017-08" db="EMBL/GenBank/DDBJ databases">
        <title>Complete genome sequence of Mucilaginibacter sp. strain BJC16-A31.</title>
        <authorList>
            <consortium name="Henan University of Science and Technology"/>
            <person name="You X."/>
        </authorList>
    </citation>
    <scope>NUCLEOTIDE SEQUENCE [LARGE SCALE GENOMIC DNA]</scope>
    <source>
        <strain evidence="2 3">BJC16-A31</strain>
    </source>
</reference>
<dbReference type="Gene3D" id="3.90.550.10">
    <property type="entry name" value="Spore Coat Polysaccharide Biosynthesis Protein SpsA, Chain A"/>
    <property type="match status" value="1"/>
</dbReference>
<dbReference type="PANTHER" id="PTHR22916">
    <property type="entry name" value="GLYCOSYLTRANSFERASE"/>
    <property type="match status" value="1"/>
</dbReference>
<dbReference type="Proteomes" id="UP000215002">
    <property type="component" value="Chromosome"/>
</dbReference>
<accession>A0A223NZ15</accession>
<protein>
    <submittedName>
        <fullName evidence="2">Family 2 glycosyl transferase</fullName>
    </submittedName>
</protein>
<dbReference type="Pfam" id="PF00535">
    <property type="entry name" value="Glycos_transf_2"/>
    <property type="match status" value="1"/>
</dbReference>
<dbReference type="RefSeq" id="WP_094571372.1">
    <property type="nucleotide sequence ID" value="NZ_CP022743.1"/>
</dbReference>
<dbReference type="PANTHER" id="PTHR22916:SF3">
    <property type="entry name" value="UDP-GLCNAC:BETAGAL BETA-1,3-N-ACETYLGLUCOSAMINYLTRANSFERASE-LIKE PROTEIN 1"/>
    <property type="match status" value="1"/>
</dbReference>
<dbReference type="GO" id="GO:0016758">
    <property type="term" value="F:hexosyltransferase activity"/>
    <property type="evidence" value="ECO:0007669"/>
    <property type="project" value="UniProtKB-ARBA"/>
</dbReference>
<evidence type="ECO:0000313" key="2">
    <source>
        <dbReference type="EMBL" id="ASU35127.1"/>
    </source>
</evidence>
<dbReference type="OrthoDB" id="9788101at2"/>
<gene>
    <name evidence="2" type="ORF">MuYL_3242</name>
</gene>
<name>A0A223NZ15_9SPHI</name>
<dbReference type="CDD" id="cd06433">
    <property type="entry name" value="GT_2_WfgS_like"/>
    <property type="match status" value="1"/>
</dbReference>
<dbReference type="AlphaFoldDB" id="A0A223NZ15"/>
<evidence type="ECO:0000259" key="1">
    <source>
        <dbReference type="Pfam" id="PF00535"/>
    </source>
</evidence>
<dbReference type="InterPro" id="IPR029044">
    <property type="entry name" value="Nucleotide-diphossugar_trans"/>
</dbReference>
<dbReference type="EMBL" id="CP022743">
    <property type="protein sequence ID" value="ASU35127.1"/>
    <property type="molecule type" value="Genomic_DNA"/>
</dbReference>
<dbReference type="InterPro" id="IPR001173">
    <property type="entry name" value="Glyco_trans_2-like"/>
</dbReference>
<feature type="domain" description="Glycosyltransferase 2-like" evidence="1">
    <location>
        <begin position="19"/>
        <end position="152"/>
    </location>
</feature>
<evidence type="ECO:0000313" key="3">
    <source>
        <dbReference type="Proteomes" id="UP000215002"/>
    </source>
</evidence>
<dbReference type="KEGG" id="muc:MuYL_3242"/>
<dbReference type="SUPFAM" id="SSF53448">
    <property type="entry name" value="Nucleotide-diphospho-sugar transferases"/>
    <property type="match status" value="1"/>
</dbReference>